<dbReference type="Pfam" id="PF02733">
    <property type="entry name" value="Dak1"/>
    <property type="match status" value="1"/>
</dbReference>
<proteinExistence type="predicted"/>
<dbReference type="InterPro" id="IPR004007">
    <property type="entry name" value="DhaL_dom"/>
</dbReference>
<dbReference type="SUPFAM" id="SSF101473">
    <property type="entry name" value="DhaL-like"/>
    <property type="match status" value="1"/>
</dbReference>
<feature type="domain" description="DhaL" evidence="5">
    <location>
        <begin position="361"/>
        <end position="555"/>
    </location>
</feature>
<evidence type="ECO:0000256" key="1">
    <source>
        <dbReference type="ARBA" id="ARBA00022679"/>
    </source>
</evidence>
<dbReference type="GO" id="GO:0005829">
    <property type="term" value="C:cytosol"/>
    <property type="evidence" value="ECO:0007669"/>
    <property type="project" value="TreeGrafter"/>
</dbReference>
<dbReference type="SMART" id="SM01120">
    <property type="entry name" value="Dak2"/>
    <property type="match status" value="1"/>
</dbReference>
<dbReference type="NCBIfam" id="TIGR02365">
    <property type="entry name" value="dha_L_ycgS"/>
    <property type="match status" value="1"/>
</dbReference>
<evidence type="ECO:0000256" key="4">
    <source>
        <dbReference type="ARBA" id="ARBA00022840"/>
    </source>
</evidence>
<dbReference type="FunCoup" id="A0A2P6NU57">
    <property type="interactions" value="313"/>
</dbReference>
<keyword evidence="2" id="KW-0547">Nucleotide-binding</keyword>
<dbReference type="Pfam" id="PF02734">
    <property type="entry name" value="Dak2"/>
    <property type="match status" value="1"/>
</dbReference>
<accession>A0A2P6NU57</accession>
<dbReference type="GO" id="GO:0019563">
    <property type="term" value="P:glycerol catabolic process"/>
    <property type="evidence" value="ECO:0007669"/>
    <property type="project" value="TreeGrafter"/>
</dbReference>
<evidence type="ECO:0000259" key="5">
    <source>
        <dbReference type="PROSITE" id="PS51480"/>
    </source>
</evidence>
<dbReference type="InterPro" id="IPR004006">
    <property type="entry name" value="DhaK_dom"/>
</dbReference>
<dbReference type="Gene3D" id="3.40.50.10440">
    <property type="entry name" value="Dihydroxyacetone kinase, domain 1"/>
    <property type="match status" value="1"/>
</dbReference>
<dbReference type="InterPro" id="IPR050861">
    <property type="entry name" value="Dihydroxyacetone_Kinase"/>
</dbReference>
<evidence type="ECO:0000256" key="3">
    <source>
        <dbReference type="ARBA" id="ARBA00022777"/>
    </source>
</evidence>
<protein>
    <submittedName>
        <fullName evidence="7">Dihydroxyacetone kinase</fullName>
    </submittedName>
</protein>
<reference evidence="7 8" key="1">
    <citation type="journal article" date="2018" name="Genome Biol. Evol.">
        <title>Multiple Roots of Fruiting Body Formation in Amoebozoa.</title>
        <authorList>
            <person name="Hillmann F."/>
            <person name="Forbes G."/>
            <person name="Novohradska S."/>
            <person name="Ferling I."/>
            <person name="Riege K."/>
            <person name="Groth M."/>
            <person name="Westermann M."/>
            <person name="Marz M."/>
            <person name="Spaller T."/>
            <person name="Winckler T."/>
            <person name="Schaap P."/>
            <person name="Glockner G."/>
        </authorList>
    </citation>
    <scope>NUCLEOTIDE SEQUENCE [LARGE SCALE GENOMIC DNA]</scope>
    <source>
        <strain evidence="7 8">Jena</strain>
    </source>
</reference>
<dbReference type="FunFam" id="3.40.50.10440:FF:000001">
    <property type="entry name" value="Dihydroxyacetone kinase, DhaK subunit"/>
    <property type="match status" value="1"/>
</dbReference>
<feature type="domain" description="DhaK" evidence="6">
    <location>
        <begin position="7"/>
        <end position="322"/>
    </location>
</feature>
<dbReference type="PROSITE" id="PS51481">
    <property type="entry name" value="DHAK"/>
    <property type="match status" value="1"/>
</dbReference>
<keyword evidence="4" id="KW-0067">ATP-binding</keyword>
<sequence>MSQLINSPQDIVPEMIDGLLFTNKNIQKIKGRNVIIRKDRTSTKDGKEVALISGGGSGHEPSHAGFVGKGMLSAAVLGDVFSSPTPMQVLSAIRAVTGPAGCLLIVKNYTGDRLNFGMAAELARNEGYEVAMVIVGDDCALLDREGQTAGRRGIAGTLFVHKILGALAESGEDLESIRKFGLQLCNDIFSAGFALSGCTLPGSDKPIFQMEEKRIEMGLGIHGESGRENLPLTTSSQHARDLVDIICQYSSGDVAIMINNLGSTTNMEMYIFTKHVVQRLISRIYCGAFMTALDMHGVSLSVVPGKTEYLRGLDHPIQVSSWPIALACGEYREDLEADLRDEEDDTSKIERLRERDETTSRGVVRFCEGVIDRMMCKTQHLSDLDALVGDGDLGSNLEKAGRKIRDKLDIMPLSLGLFTEAIATILADEMGGTSGVLYTAFFLHFSRSLQQGHLWAAAFEAGCGGITDLGGAKEGDRTMMDALLPAVQAIHKAREEEKQDAEVLKLAADAAQKGADKTKEMQAKKGRSSYLGSRAIGHPDPGAQAIADLLKIISDVFNSPE</sequence>
<evidence type="ECO:0000313" key="8">
    <source>
        <dbReference type="Proteomes" id="UP000241769"/>
    </source>
</evidence>
<dbReference type="PANTHER" id="PTHR28629">
    <property type="entry name" value="TRIOKINASE/FMN CYCLASE"/>
    <property type="match status" value="1"/>
</dbReference>
<dbReference type="FunFam" id="1.25.40.340:FF:000002">
    <property type="entry name" value="Dihydroxyacetone kinase, L subunit"/>
    <property type="match status" value="1"/>
</dbReference>
<evidence type="ECO:0000256" key="2">
    <source>
        <dbReference type="ARBA" id="ARBA00022741"/>
    </source>
</evidence>
<dbReference type="GO" id="GO:0005524">
    <property type="term" value="F:ATP binding"/>
    <property type="evidence" value="ECO:0007669"/>
    <property type="project" value="UniProtKB-KW"/>
</dbReference>
<dbReference type="Gene3D" id="1.25.40.340">
    <property type="match status" value="1"/>
</dbReference>
<comment type="caution">
    <text evidence="7">The sequence shown here is derived from an EMBL/GenBank/DDBJ whole genome shotgun (WGS) entry which is preliminary data.</text>
</comment>
<dbReference type="PANTHER" id="PTHR28629:SF4">
    <property type="entry name" value="TRIOKINASE_FMN CYCLASE"/>
    <property type="match status" value="1"/>
</dbReference>
<name>A0A2P6NU57_9EUKA</name>
<gene>
    <name evidence="7" type="ORF">PROFUN_00710</name>
</gene>
<dbReference type="AlphaFoldDB" id="A0A2P6NU57"/>
<dbReference type="SUPFAM" id="SSF82549">
    <property type="entry name" value="DAK1/DegV-like"/>
    <property type="match status" value="1"/>
</dbReference>
<dbReference type="InParanoid" id="A0A2P6NU57"/>
<dbReference type="NCBIfam" id="NF011049">
    <property type="entry name" value="PRK14479.1"/>
    <property type="match status" value="1"/>
</dbReference>
<dbReference type="EMBL" id="MDYQ01000020">
    <property type="protein sequence ID" value="PRP87499.1"/>
    <property type="molecule type" value="Genomic_DNA"/>
</dbReference>
<dbReference type="Proteomes" id="UP000241769">
    <property type="component" value="Unassembled WGS sequence"/>
</dbReference>
<keyword evidence="3 7" id="KW-0418">Kinase</keyword>
<organism evidence="7 8">
    <name type="scientific">Planoprotostelium fungivorum</name>
    <dbReference type="NCBI Taxonomy" id="1890364"/>
    <lineage>
        <taxon>Eukaryota</taxon>
        <taxon>Amoebozoa</taxon>
        <taxon>Evosea</taxon>
        <taxon>Variosea</taxon>
        <taxon>Cavosteliida</taxon>
        <taxon>Cavosteliaceae</taxon>
        <taxon>Planoprotostelium</taxon>
    </lineage>
</organism>
<dbReference type="PROSITE" id="PS51480">
    <property type="entry name" value="DHAL"/>
    <property type="match status" value="1"/>
</dbReference>
<dbReference type="InterPro" id="IPR012737">
    <property type="entry name" value="DhaK_L_YcgS"/>
</dbReference>
<keyword evidence="1" id="KW-0808">Transferase</keyword>
<dbReference type="InterPro" id="IPR036117">
    <property type="entry name" value="DhaL_dom_sf"/>
</dbReference>
<dbReference type="OrthoDB" id="1724672at2759"/>
<dbReference type="STRING" id="1890364.A0A2P6NU57"/>
<dbReference type="Gene3D" id="3.30.1180.20">
    <property type="entry name" value="Dihydroxyacetone kinase, domain 2"/>
    <property type="match status" value="1"/>
</dbReference>
<evidence type="ECO:0000259" key="6">
    <source>
        <dbReference type="PROSITE" id="PS51481"/>
    </source>
</evidence>
<dbReference type="GO" id="GO:0004371">
    <property type="term" value="F:glycerone kinase activity"/>
    <property type="evidence" value="ECO:0007669"/>
    <property type="project" value="InterPro"/>
</dbReference>
<keyword evidence="8" id="KW-1185">Reference proteome</keyword>
<evidence type="ECO:0000313" key="7">
    <source>
        <dbReference type="EMBL" id="PRP87499.1"/>
    </source>
</evidence>